<dbReference type="AlphaFoldDB" id="A0AAV3QU16"/>
<dbReference type="EMBL" id="BAABME010005833">
    <property type="protein sequence ID" value="GAA0166726.1"/>
    <property type="molecule type" value="Genomic_DNA"/>
</dbReference>
<dbReference type="SUPFAM" id="SSF56112">
    <property type="entry name" value="Protein kinase-like (PK-like)"/>
    <property type="match status" value="1"/>
</dbReference>
<evidence type="ECO:0000313" key="1">
    <source>
        <dbReference type="EMBL" id="GAA0166726.1"/>
    </source>
</evidence>
<gene>
    <name evidence="1" type="ORF">LIER_21817</name>
</gene>
<keyword evidence="2" id="KW-1185">Reference proteome</keyword>
<protein>
    <recommendedName>
        <fullName evidence="3">Protein kinase domain-containing protein</fullName>
    </recommendedName>
</protein>
<reference evidence="1 2" key="1">
    <citation type="submission" date="2024-01" db="EMBL/GenBank/DDBJ databases">
        <title>The complete chloroplast genome sequence of Lithospermum erythrorhizon: insights into the phylogenetic relationship among Boraginaceae species and the maternal lineages of purple gromwells.</title>
        <authorList>
            <person name="Okada T."/>
            <person name="Watanabe K."/>
        </authorList>
    </citation>
    <scope>NUCLEOTIDE SEQUENCE [LARGE SCALE GENOMIC DNA]</scope>
</reference>
<name>A0AAV3QU16_LITER</name>
<sequence length="98" mass="11004">MKTQGAIHWYLISRRFSGETVVDDHWPPKPPSDASPLFRDFISSCLDLDVSRRASVEQLLTHDFLISNGSIIISCTTVYSSLGREIGGCLTFSSQFFF</sequence>
<proteinExistence type="predicted"/>
<comment type="caution">
    <text evidence="1">The sequence shown here is derived from an EMBL/GenBank/DDBJ whole genome shotgun (WGS) entry which is preliminary data.</text>
</comment>
<evidence type="ECO:0008006" key="3">
    <source>
        <dbReference type="Google" id="ProtNLM"/>
    </source>
</evidence>
<accession>A0AAV3QU16</accession>
<organism evidence="1 2">
    <name type="scientific">Lithospermum erythrorhizon</name>
    <name type="common">Purple gromwell</name>
    <name type="synonym">Lithospermum officinale var. erythrorhizon</name>
    <dbReference type="NCBI Taxonomy" id="34254"/>
    <lineage>
        <taxon>Eukaryota</taxon>
        <taxon>Viridiplantae</taxon>
        <taxon>Streptophyta</taxon>
        <taxon>Embryophyta</taxon>
        <taxon>Tracheophyta</taxon>
        <taxon>Spermatophyta</taxon>
        <taxon>Magnoliopsida</taxon>
        <taxon>eudicotyledons</taxon>
        <taxon>Gunneridae</taxon>
        <taxon>Pentapetalae</taxon>
        <taxon>asterids</taxon>
        <taxon>lamiids</taxon>
        <taxon>Boraginales</taxon>
        <taxon>Boraginaceae</taxon>
        <taxon>Boraginoideae</taxon>
        <taxon>Lithospermeae</taxon>
        <taxon>Lithospermum</taxon>
    </lineage>
</organism>
<dbReference type="Proteomes" id="UP001454036">
    <property type="component" value="Unassembled WGS sequence"/>
</dbReference>
<dbReference type="Gene3D" id="1.10.510.10">
    <property type="entry name" value="Transferase(Phosphotransferase) domain 1"/>
    <property type="match status" value="1"/>
</dbReference>
<evidence type="ECO:0000313" key="2">
    <source>
        <dbReference type="Proteomes" id="UP001454036"/>
    </source>
</evidence>
<dbReference type="InterPro" id="IPR011009">
    <property type="entry name" value="Kinase-like_dom_sf"/>
</dbReference>